<evidence type="ECO:0008006" key="3">
    <source>
        <dbReference type="Google" id="ProtNLM"/>
    </source>
</evidence>
<dbReference type="SUPFAM" id="SSF53335">
    <property type="entry name" value="S-adenosyl-L-methionine-dependent methyltransferases"/>
    <property type="match status" value="1"/>
</dbReference>
<gene>
    <name evidence="1" type="ORF">Clacol_007998</name>
</gene>
<dbReference type="PANTHER" id="PTHR43861:SF1">
    <property type="entry name" value="TRANS-ACONITATE 2-METHYLTRANSFERASE"/>
    <property type="match status" value="1"/>
</dbReference>
<dbReference type="Gene3D" id="3.40.50.150">
    <property type="entry name" value="Vaccinia Virus protein VP39"/>
    <property type="match status" value="1"/>
</dbReference>
<organism evidence="1 2">
    <name type="scientific">Clathrus columnatus</name>
    <dbReference type="NCBI Taxonomy" id="1419009"/>
    <lineage>
        <taxon>Eukaryota</taxon>
        <taxon>Fungi</taxon>
        <taxon>Dikarya</taxon>
        <taxon>Basidiomycota</taxon>
        <taxon>Agaricomycotina</taxon>
        <taxon>Agaricomycetes</taxon>
        <taxon>Phallomycetidae</taxon>
        <taxon>Phallales</taxon>
        <taxon>Clathraceae</taxon>
        <taxon>Clathrus</taxon>
    </lineage>
</organism>
<accession>A0AAV5AGG9</accession>
<dbReference type="Pfam" id="PF13489">
    <property type="entry name" value="Methyltransf_23"/>
    <property type="match status" value="1"/>
</dbReference>
<dbReference type="Proteomes" id="UP001050691">
    <property type="component" value="Unassembled WGS sequence"/>
</dbReference>
<dbReference type="EMBL" id="BPWL01000009">
    <property type="protein sequence ID" value="GJJ13742.1"/>
    <property type="molecule type" value="Genomic_DNA"/>
</dbReference>
<proteinExistence type="predicted"/>
<dbReference type="AlphaFoldDB" id="A0AAV5AGG9"/>
<evidence type="ECO:0000313" key="1">
    <source>
        <dbReference type="EMBL" id="GJJ13742.1"/>
    </source>
</evidence>
<dbReference type="CDD" id="cd02440">
    <property type="entry name" value="AdoMet_MTases"/>
    <property type="match status" value="1"/>
</dbReference>
<name>A0AAV5AGG9_9AGAM</name>
<dbReference type="InterPro" id="IPR029063">
    <property type="entry name" value="SAM-dependent_MTases_sf"/>
</dbReference>
<sequence length="270" mass="30738">MSPLQDSLYPLPLSDHHLEESERLTYQFKVAQEFIGGLTFAPVEKIQPKKILELGSGTGAWAALAADTYPNAQVIAVDLVKLPEQSKRENLHFEAFDLTQPLPWQPESFDVIHSRLTMMHISNGKDVLCRILPLLKPGGVLILEDATVTIHDMKRTPGITGFWKKFKIEMRIKGIDPDLPFFHRQILKESGLFDEIHYLKEFCSFSTAHLDTPLGRMSAMAAQSFKIGPLRHYPGRTPELVARIIEEMTDPTLNETFGHDLHFLWARRKL</sequence>
<comment type="caution">
    <text evidence="1">The sequence shown here is derived from an EMBL/GenBank/DDBJ whole genome shotgun (WGS) entry which is preliminary data.</text>
</comment>
<keyword evidence="2" id="KW-1185">Reference proteome</keyword>
<dbReference type="PANTHER" id="PTHR43861">
    <property type="entry name" value="TRANS-ACONITATE 2-METHYLTRANSFERASE-RELATED"/>
    <property type="match status" value="1"/>
</dbReference>
<evidence type="ECO:0000313" key="2">
    <source>
        <dbReference type="Proteomes" id="UP001050691"/>
    </source>
</evidence>
<reference evidence="1" key="1">
    <citation type="submission" date="2021-10" db="EMBL/GenBank/DDBJ databases">
        <title>De novo Genome Assembly of Clathrus columnatus (Basidiomycota, Fungi) Using Illumina and Nanopore Sequence Data.</title>
        <authorList>
            <person name="Ogiso-Tanaka E."/>
            <person name="Itagaki H."/>
            <person name="Hosoya T."/>
            <person name="Hosaka K."/>
        </authorList>
    </citation>
    <scope>NUCLEOTIDE SEQUENCE</scope>
    <source>
        <strain evidence="1">MO-923</strain>
    </source>
</reference>
<protein>
    <recommendedName>
        <fullName evidence="3">Methyltransferase domain-containing protein</fullName>
    </recommendedName>
</protein>